<dbReference type="RefSeq" id="WP_345718333.1">
    <property type="nucleotide sequence ID" value="NZ_BAABFP010000008.1"/>
</dbReference>
<dbReference type="EMBL" id="JBHSRD010000003">
    <property type="protein sequence ID" value="MFC6006862.1"/>
    <property type="molecule type" value="Genomic_DNA"/>
</dbReference>
<dbReference type="PANTHER" id="PTHR42693">
    <property type="entry name" value="ARYLSULFATASE FAMILY MEMBER"/>
    <property type="match status" value="1"/>
</dbReference>
<dbReference type="SUPFAM" id="SSF53649">
    <property type="entry name" value="Alkaline phosphatase-like"/>
    <property type="match status" value="1"/>
</dbReference>
<evidence type="ECO:0000313" key="8">
    <source>
        <dbReference type="Proteomes" id="UP001596189"/>
    </source>
</evidence>
<dbReference type="InterPro" id="IPR000917">
    <property type="entry name" value="Sulfatase_N"/>
</dbReference>
<gene>
    <name evidence="7" type="ORF">ACFQDO_06925</name>
</gene>
<keyword evidence="2" id="KW-0479">Metal-binding</keyword>
<comment type="caution">
    <text evidence="7">The sequence shown here is derived from an EMBL/GenBank/DDBJ whole genome shotgun (WGS) entry which is preliminary data.</text>
</comment>
<dbReference type="Gene3D" id="3.40.720.10">
    <property type="entry name" value="Alkaline Phosphatase, subunit A"/>
    <property type="match status" value="1"/>
</dbReference>
<evidence type="ECO:0000256" key="4">
    <source>
        <dbReference type="ARBA" id="ARBA00022837"/>
    </source>
</evidence>
<evidence type="ECO:0000256" key="2">
    <source>
        <dbReference type="ARBA" id="ARBA00022723"/>
    </source>
</evidence>
<dbReference type="Pfam" id="PF00884">
    <property type="entry name" value="Sulfatase"/>
    <property type="match status" value="1"/>
</dbReference>
<sequence length="788" mass="85788">MAADRHARSMLPIPDRPAPGLTTYDAKDPDTAFPPIEPLLPPAGAPNILIILLDDVGFGASSAFGGPCQTPTAERLAAGGLRYNRFHTTALCAPTRQAMLTGRNHHSVGMGSITETATSAPGNSSLRPNTKAPLATTLKLNGYSTAQFGKCHEVPVWQSSPMGPFDAWPSGGGGFETFYGFIGGENNQYEPALYDGTTPVEPPATAEEGYHLTEDLTDRAVSWMRQQKALMPERPFFVYYAPGATHAPHHVPKEWADKYAGQFDDGWDVQRERIFARQKELGVIPPEAGLTKRHDEITAWGDMPDELKPVLARQMEVYAGFLEHTDHQVGRLIDALADLEVLDDTLVYYIIGDNGASAEGTMNGAFNEMANFNGMAALETPEFMLSRMDELGSPSSYNHYSVGWAWAMNTPLQWTKQVASHWGGTRNGTIVHWPHGIQEKGGLRSQFSHVIDVAPTILEAAGLPEPTMVNGVLQSPMEGTSMVYSFNEAAAPERHDLQYFEMFGNRGIYHRGWSAVTKHKTPWMIVDPNMGPFDADVWELYDGSSDYSQANDLAADQPERLAHLQRLWLIEATKYNALPMDDRSGERLNADLAGRPTLIHGSSQLLFAGMGRLSENSVVSIKNKSFSVTADVDVPAGGAEGVIIAQGGRFGGWSFYAKDGKATFVYNLLGIQEFAVTADVAVPAGHHQLRMEFAYDGGGLAKGGDVTLFHDGDAVGSGRVAATQAMIFSADETTDVGYESGTTVTPAYTSRTSRFTGKIHWVQLDVGAEDADHFIDPEERLRVAMARQ</sequence>
<dbReference type="PROSITE" id="PS00523">
    <property type="entry name" value="SULFATASE_1"/>
    <property type="match status" value="1"/>
</dbReference>
<dbReference type="Proteomes" id="UP001596189">
    <property type="component" value="Unassembled WGS sequence"/>
</dbReference>
<evidence type="ECO:0000256" key="3">
    <source>
        <dbReference type="ARBA" id="ARBA00022801"/>
    </source>
</evidence>
<evidence type="ECO:0000259" key="6">
    <source>
        <dbReference type="Pfam" id="PF00884"/>
    </source>
</evidence>
<comment type="similarity">
    <text evidence="1">Belongs to the sulfatase family.</text>
</comment>
<protein>
    <submittedName>
        <fullName evidence="7">Arylsulfatase</fullName>
        <ecNumber evidence="7">3.1.6.-</ecNumber>
    </submittedName>
</protein>
<reference evidence="8" key="1">
    <citation type="journal article" date="2019" name="Int. J. Syst. Evol. Microbiol.">
        <title>The Global Catalogue of Microorganisms (GCM) 10K type strain sequencing project: providing services to taxonomists for standard genome sequencing and annotation.</title>
        <authorList>
            <consortium name="The Broad Institute Genomics Platform"/>
            <consortium name="The Broad Institute Genome Sequencing Center for Infectious Disease"/>
            <person name="Wu L."/>
            <person name="Ma J."/>
        </authorList>
    </citation>
    <scope>NUCLEOTIDE SEQUENCE [LARGE SCALE GENOMIC DNA]</scope>
    <source>
        <strain evidence="8">KACC 14249</strain>
    </source>
</reference>
<accession>A0ABW1JD76</accession>
<dbReference type="CDD" id="cd16025">
    <property type="entry name" value="PAS_like"/>
    <property type="match status" value="1"/>
</dbReference>
<keyword evidence="4" id="KW-0106">Calcium</keyword>
<dbReference type="GO" id="GO:0016787">
    <property type="term" value="F:hydrolase activity"/>
    <property type="evidence" value="ECO:0007669"/>
    <property type="project" value="UniProtKB-KW"/>
</dbReference>
<evidence type="ECO:0000256" key="5">
    <source>
        <dbReference type="SAM" id="MobiDB-lite"/>
    </source>
</evidence>
<keyword evidence="8" id="KW-1185">Reference proteome</keyword>
<dbReference type="InterPro" id="IPR017850">
    <property type="entry name" value="Alkaline_phosphatase_core_sf"/>
</dbReference>
<feature type="region of interest" description="Disordered" evidence="5">
    <location>
        <begin position="1"/>
        <end position="21"/>
    </location>
</feature>
<dbReference type="InterPro" id="IPR050738">
    <property type="entry name" value="Sulfatase"/>
</dbReference>
<dbReference type="PANTHER" id="PTHR42693:SF43">
    <property type="entry name" value="BLL2667 PROTEIN"/>
    <property type="match status" value="1"/>
</dbReference>
<proteinExistence type="inferred from homology"/>
<name>A0ABW1JD76_9ACTN</name>
<keyword evidence="3 7" id="KW-0378">Hydrolase</keyword>
<evidence type="ECO:0000313" key="7">
    <source>
        <dbReference type="EMBL" id="MFC6006862.1"/>
    </source>
</evidence>
<feature type="domain" description="Sulfatase N-terminal" evidence="6">
    <location>
        <begin position="46"/>
        <end position="462"/>
    </location>
</feature>
<dbReference type="Gene3D" id="3.30.1120.10">
    <property type="match status" value="1"/>
</dbReference>
<evidence type="ECO:0000256" key="1">
    <source>
        <dbReference type="ARBA" id="ARBA00008779"/>
    </source>
</evidence>
<dbReference type="InterPro" id="IPR024607">
    <property type="entry name" value="Sulfatase_CS"/>
</dbReference>
<dbReference type="EC" id="3.1.6.-" evidence="7"/>
<organism evidence="7 8">
    <name type="scientific">Angustibacter luteus</name>
    <dbReference type="NCBI Taxonomy" id="658456"/>
    <lineage>
        <taxon>Bacteria</taxon>
        <taxon>Bacillati</taxon>
        <taxon>Actinomycetota</taxon>
        <taxon>Actinomycetes</taxon>
        <taxon>Kineosporiales</taxon>
        <taxon>Kineosporiaceae</taxon>
    </lineage>
</organism>